<evidence type="ECO:0000313" key="1">
    <source>
        <dbReference type="EMBL" id="OHT23078.1"/>
    </source>
</evidence>
<dbReference type="EMBL" id="LVIE01000195">
    <property type="protein sequence ID" value="OHT23078.1"/>
    <property type="molecule type" value="Genomic_DNA"/>
</dbReference>
<keyword evidence="2" id="KW-1185">Reference proteome</keyword>
<organism evidence="1 2">
    <name type="scientific">Providencia stuartii</name>
    <dbReference type="NCBI Taxonomy" id="588"/>
    <lineage>
        <taxon>Bacteria</taxon>
        <taxon>Pseudomonadati</taxon>
        <taxon>Pseudomonadota</taxon>
        <taxon>Gammaproteobacteria</taxon>
        <taxon>Enterobacterales</taxon>
        <taxon>Morganellaceae</taxon>
        <taxon>Providencia</taxon>
    </lineage>
</organism>
<gene>
    <name evidence="1" type="ORF">A3Q29_21400</name>
</gene>
<evidence type="ECO:0008006" key="3">
    <source>
        <dbReference type="Google" id="ProtNLM"/>
    </source>
</evidence>
<dbReference type="InterPro" id="IPR035439">
    <property type="entry name" value="UPF0145_dom_sf"/>
</dbReference>
<dbReference type="SUPFAM" id="SSF117782">
    <property type="entry name" value="YbjQ-like"/>
    <property type="match status" value="1"/>
</dbReference>
<dbReference type="Gene3D" id="3.30.110.70">
    <property type="entry name" value="Hypothetical protein apc22750. Chain B"/>
    <property type="match status" value="1"/>
</dbReference>
<accession>A0A1S1HLW9</accession>
<dbReference type="Proteomes" id="UP000179588">
    <property type="component" value="Unassembled WGS sequence"/>
</dbReference>
<sequence length="105" mass="11871">MGIFSVKPKFDVSNFNGIYSSENVQNGKVIKNFGLVIARCFDIVGDAPDIHKLLKEQLMDEAIKLDANSIINFKIESGTYLRDGYKWFSSYLVAYGDAVFVEYND</sequence>
<protein>
    <recommendedName>
        <fullName evidence="3">Heavy metal-binding domain-containing protein</fullName>
    </recommendedName>
</protein>
<evidence type="ECO:0000313" key="2">
    <source>
        <dbReference type="Proteomes" id="UP000179588"/>
    </source>
</evidence>
<proteinExistence type="predicted"/>
<comment type="caution">
    <text evidence="1">The sequence shown here is derived from an EMBL/GenBank/DDBJ whole genome shotgun (WGS) entry which is preliminary data.</text>
</comment>
<name>A0A1S1HLW9_PROST</name>
<reference evidence="1 2" key="1">
    <citation type="submission" date="2016-03" db="EMBL/GenBank/DDBJ databases">
        <title>Genome sequence of Providencia stuartii strain, isolated from the salivary glands of larval Lucilia sericata.</title>
        <authorList>
            <person name="Yuan Y."/>
            <person name="Zhang Y."/>
            <person name="Fu S."/>
            <person name="Crippen T.L."/>
            <person name="Visi D."/>
            <person name="Benbow M.E."/>
            <person name="Allen M."/>
            <person name="Tomberlin J.K."/>
            <person name="Sze S.-H."/>
            <person name="Tarone A.M."/>
        </authorList>
    </citation>
    <scope>NUCLEOTIDE SEQUENCE [LARGE SCALE GENOMIC DNA]</scope>
    <source>
        <strain evidence="1 2">Crippen</strain>
    </source>
</reference>
<dbReference type="AlphaFoldDB" id="A0A1S1HLW9"/>